<evidence type="ECO:0000256" key="3">
    <source>
        <dbReference type="ARBA" id="ARBA00007317"/>
    </source>
</evidence>
<dbReference type="GO" id="GO:0005759">
    <property type="term" value="C:mitochondrial matrix"/>
    <property type="evidence" value="ECO:0007669"/>
    <property type="project" value="UniProtKB-SubCell"/>
</dbReference>
<dbReference type="InterPro" id="IPR001078">
    <property type="entry name" value="2-oxoacid_DH_actylTfrase"/>
</dbReference>
<keyword evidence="5 10" id="KW-0450">Lipoyl</keyword>
<dbReference type="WBParaSite" id="TCLT_0000692901-mRNA-1">
    <property type="protein sequence ID" value="TCLT_0000692901-mRNA-1"/>
    <property type="gene ID" value="TCLT_0000692901"/>
</dbReference>
<evidence type="ECO:0000256" key="7">
    <source>
        <dbReference type="ARBA" id="ARBA00023128"/>
    </source>
</evidence>
<feature type="domain" description="Peripheral subunit-binding (PSBD)" evidence="13">
    <location>
        <begin position="128"/>
        <end position="165"/>
    </location>
</feature>
<dbReference type="InterPro" id="IPR050743">
    <property type="entry name" value="2-oxoacid_DH_E2_comp"/>
</dbReference>
<dbReference type="SUPFAM" id="SSF52777">
    <property type="entry name" value="CoA-dependent acyltransferases"/>
    <property type="match status" value="1"/>
</dbReference>
<evidence type="ECO:0000256" key="5">
    <source>
        <dbReference type="ARBA" id="ARBA00022823"/>
    </source>
</evidence>
<dbReference type="Gene3D" id="4.10.320.10">
    <property type="entry name" value="E3-binding domain"/>
    <property type="match status" value="1"/>
</dbReference>
<dbReference type="InterPro" id="IPR036625">
    <property type="entry name" value="E3-bd_dom_sf"/>
</dbReference>
<evidence type="ECO:0000313" key="14">
    <source>
        <dbReference type="WBParaSite" id="TCLT_0000692901-mRNA-1"/>
    </source>
</evidence>
<feature type="domain" description="Lipoyl-binding" evidence="12">
    <location>
        <begin position="16"/>
        <end position="91"/>
    </location>
</feature>
<feature type="chain" id="PRO_5005896346" description="Dihydrolipoamide acetyltransferase component of pyruvate dehydrogenase complex" evidence="11">
    <location>
        <begin position="20"/>
        <end position="413"/>
    </location>
</feature>
<keyword evidence="6" id="KW-0809">Transit peptide</keyword>
<evidence type="ECO:0000256" key="9">
    <source>
        <dbReference type="ARBA" id="ARBA00051775"/>
    </source>
</evidence>
<dbReference type="InterPro" id="IPR004167">
    <property type="entry name" value="PSBD"/>
</dbReference>
<proteinExistence type="inferred from homology"/>
<dbReference type="OMA" id="MPFCIKA"/>
<dbReference type="SUPFAM" id="SSF51230">
    <property type="entry name" value="Single hybrid motif"/>
    <property type="match status" value="1"/>
</dbReference>
<feature type="signal peptide" evidence="11">
    <location>
        <begin position="1"/>
        <end position="19"/>
    </location>
</feature>
<dbReference type="GO" id="GO:0043754">
    <property type="term" value="F:dihydrolipoamide branched chain acyltransferase activity"/>
    <property type="evidence" value="ECO:0007669"/>
    <property type="project" value="UniProtKB-EC"/>
</dbReference>
<dbReference type="PROSITE" id="PS51826">
    <property type="entry name" value="PSBD"/>
    <property type="match status" value="1"/>
</dbReference>
<dbReference type="PANTHER" id="PTHR43178">
    <property type="entry name" value="DIHYDROLIPOAMIDE ACETYLTRANSFERASE COMPONENT OF PYRUVATE DEHYDROGENASE COMPLEX"/>
    <property type="match status" value="1"/>
</dbReference>
<comment type="cofactor">
    <cofactor evidence="1 10">
        <name>(R)-lipoate</name>
        <dbReference type="ChEBI" id="CHEBI:83088"/>
    </cofactor>
</comment>
<comment type="similarity">
    <text evidence="3 10">Belongs to the 2-oxoacid dehydrogenase family.</text>
</comment>
<keyword evidence="4 10" id="KW-0808">Transferase</keyword>
<evidence type="ECO:0000259" key="12">
    <source>
        <dbReference type="PROSITE" id="PS50968"/>
    </source>
</evidence>
<dbReference type="Gene3D" id="2.40.50.100">
    <property type="match status" value="1"/>
</dbReference>
<keyword evidence="8 10" id="KW-0012">Acyltransferase</keyword>
<dbReference type="EC" id="2.3.1.-" evidence="10"/>
<dbReference type="Pfam" id="PF02817">
    <property type="entry name" value="E3_binding"/>
    <property type="match status" value="1"/>
</dbReference>
<sequence length="413" mass="46348">LLTNLFSCILARWLPIVQFRLSDIGEGIAQVQIKEWHVKEGDHVAQFDNICEVQSDKASATITSRYDGIIKKLHYNIEDIAKVGTTLVDIEVVDEHGNVHSDVQEEILEDVKENVACTKGAQESGKILATPAVRHFAELKGVNLRDVSGTGSDGRILKDDIIQFYESQKGRFNSCFGVLEDDKIVPIRGYTRTMIKSMTEALKIPHFSLYEEINFDQLIAMKEELKKFEGMYSARMTFMPIIIKAVSLALNKFPKLNAVTDEYLENIIYKAFKNISIAMDTPEGLVVPNIKNCERRTIWDIAQELDRLKKASSQMKIASEDLKDGTFTLSNVGMIGGTYLNAIIMPPQLAIGAIGQISKLPRFDKDGKVYAANVAYFSWAADHRVVDGATLARFSSQVKQYLENPYSMLADYE</sequence>
<name>A0A0N5D235_THECL</name>
<dbReference type="InterPro" id="IPR000089">
    <property type="entry name" value="Biotin_lipoyl"/>
</dbReference>
<evidence type="ECO:0000259" key="13">
    <source>
        <dbReference type="PROSITE" id="PS51826"/>
    </source>
</evidence>
<reference evidence="14" key="1">
    <citation type="submission" date="2017-02" db="UniProtKB">
        <authorList>
            <consortium name="WormBaseParasite"/>
        </authorList>
    </citation>
    <scope>IDENTIFICATION</scope>
</reference>
<evidence type="ECO:0000256" key="2">
    <source>
        <dbReference type="ARBA" id="ARBA00004305"/>
    </source>
</evidence>
<evidence type="ECO:0000256" key="1">
    <source>
        <dbReference type="ARBA" id="ARBA00001938"/>
    </source>
</evidence>
<keyword evidence="11" id="KW-0732">Signal</keyword>
<dbReference type="InterPro" id="IPR003016">
    <property type="entry name" value="2-oxoA_DH_lipoyl-BS"/>
</dbReference>
<dbReference type="CDD" id="cd06849">
    <property type="entry name" value="lipoyl_domain"/>
    <property type="match status" value="1"/>
</dbReference>
<evidence type="ECO:0000256" key="10">
    <source>
        <dbReference type="RuleBase" id="RU003423"/>
    </source>
</evidence>
<dbReference type="Pfam" id="PF00198">
    <property type="entry name" value="2-oxoacid_dh"/>
    <property type="match status" value="1"/>
</dbReference>
<protein>
    <recommendedName>
        <fullName evidence="10">Dihydrolipoamide acetyltransferase component of pyruvate dehydrogenase complex</fullName>
        <ecNumber evidence="10">2.3.1.-</ecNumber>
    </recommendedName>
</protein>
<dbReference type="GO" id="GO:0031405">
    <property type="term" value="F:lipoic acid binding"/>
    <property type="evidence" value="ECO:0007669"/>
    <property type="project" value="TreeGrafter"/>
</dbReference>
<evidence type="ECO:0000256" key="4">
    <source>
        <dbReference type="ARBA" id="ARBA00022679"/>
    </source>
</evidence>
<keyword evidence="7" id="KW-0496">Mitochondrion</keyword>
<dbReference type="PROSITE" id="PS00189">
    <property type="entry name" value="LIPOYL"/>
    <property type="match status" value="1"/>
</dbReference>
<dbReference type="PANTHER" id="PTHR43178:SF5">
    <property type="entry name" value="LIPOAMIDE ACYLTRANSFERASE COMPONENT OF BRANCHED-CHAIN ALPHA-KETO ACID DEHYDROGENASE COMPLEX, MITOCHONDRIAL"/>
    <property type="match status" value="1"/>
</dbReference>
<dbReference type="InterPro" id="IPR011053">
    <property type="entry name" value="Single_hybrid_motif"/>
</dbReference>
<dbReference type="SUPFAM" id="SSF47005">
    <property type="entry name" value="Peripheral subunit-binding domain of 2-oxo acid dehydrogenase complex"/>
    <property type="match status" value="1"/>
</dbReference>
<accession>A0A0N5D235</accession>
<evidence type="ECO:0000256" key="11">
    <source>
        <dbReference type="SAM" id="SignalP"/>
    </source>
</evidence>
<dbReference type="AlphaFoldDB" id="A0A0N5D235"/>
<comment type="subcellular location">
    <subcellularLocation>
        <location evidence="2">Mitochondrion matrix</location>
    </subcellularLocation>
</comment>
<dbReference type="FunFam" id="3.30.559.10:FF:000027">
    <property type="entry name" value="Dihydrolipoamide acetyltransferase component of pyruvate dehydrogenase complex"/>
    <property type="match status" value="1"/>
</dbReference>
<dbReference type="FunFam" id="4.10.320.10:FF:000002">
    <property type="entry name" value="Dihydrolipoamide acetyltransferase component of pyruvate dehydrogenase complex"/>
    <property type="match status" value="1"/>
</dbReference>
<dbReference type="FunFam" id="2.40.50.100:FF:000013">
    <property type="entry name" value="Dihydrolipoamide acetyltransferase component of pyruvate dehydrogenase complex"/>
    <property type="match status" value="1"/>
</dbReference>
<evidence type="ECO:0000256" key="6">
    <source>
        <dbReference type="ARBA" id="ARBA00022946"/>
    </source>
</evidence>
<organism evidence="14">
    <name type="scientific">Thelazia callipaeda</name>
    <name type="common">Oriental eyeworm</name>
    <name type="synonym">Parasitic nematode</name>
    <dbReference type="NCBI Taxonomy" id="103827"/>
    <lineage>
        <taxon>Eukaryota</taxon>
        <taxon>Metazoa</taxon>
        <taxon>Ecdysozoa</taxon>
        <taxon>Nematoda</taxon>
        <taxon>Chromadorea</taxon>
        <taxon>Rhabditida</taxon>
        <taxon>Spirurina</taxon>
        <taxon>Spiruromorpha</taxon>
        <taxon>Thelazioidea</taxon>
        <taxon>Thelaziidae</taxon>
        <taxon>Thelazia</taxon>
    </lineage>
</organism>
<dbReference type="GO" id="GO:0016407">
    <property type="term" value="F:acetyltransferase activity"/>
    <property type="evidence" value="ECO:0007669"/>
    <property type="project" value="TreeGrafter"/>
</dbReference>
<dbReference type="Gene3D" id="3.30.559.10">
    <property type="entry name" value="Chloramphenicol acetyltransferase-like domain"/>
    <property type="match status" value="1"/>
</dbReference>
<evidence type="ECO:0000256" key="8">
    <source>
        <dbReference type="ARBA" id="ARBA00023315"/>
    </source>
</evidence>
<comment type="catalytic activity">
    <reaction evidence="9">
        <text>N(6)-[(R)-dihydrolipoyl]-L-lysyl-[protein] + 2-methylpropanoyl-CoA = N(6)-[(R)-S(8)-2-methylpropanoyldihydrolipoyl]-L-lysyl-[protein] + CoA</text>
        <dbReference type="Rhea" id="RHEA:18865"/>
        <dbReference type="Rhea" id="RHEA-COMP:10475"/>
        <dbReference type="Rhea" id="RHEA-COMP:10497"/>
        <dbReference type="ChEBI" id="CHEBI:57287"/>
        <dbReference type="ChEBI" id="CHEBI:57338"/>
        <dbReference type="ChEBI" id="CHEBI:83100"/>
        <dbReference type="ChEBI" id="CHEBI:83142"/>
        <dbReference type="EC" id="2.3.1.168"/>
    </reaction>
    <physiologicalReaction direction="left-to-right" evidence="9">
        <dbReference type="Rhea" id="RHEA:18866"/>
    </physiologicalReaction>
</comment>
<dbReference type="PROSITE" id="PS50968">
    <property type="entry name" value="BIOTINYL_LIPOYL"/>
    <property type="match status" value="1"/>
</dbReference>
<dbReference type="InterPro" id="IPR023213">
    <property type="entry name" value="CAT-like_dom_sf"/>
</dbReference>
<dbReference type="Pfam" id="PF00364">
    <property type="entry name" value="Biotin_lipoyl"/>
    <property type="match status" value="1"/>
</dbReference>
<dbReference type="GO" id="GO:0005829">
    <property type="term" value="C:cytosol"/>
    <property type="evidence" value="ECO:0007669"/>
    <property type="project" value="UniProtKB-ARBA"/>
</dbReference>